<dbReference type="AlphaFoldDB" id="A0A5P1RE69"/>
<accession>A0A5P1RE69</accession>
<evidence type="ECO:0000313" key="2">
    <source>
        <dbReference type="Proteomes" id="UP000324760"/>
    </source>
</evidence>
<dbReference type="KEGG" id="ncu:F0U83_13065"/>
<reference evidence="1 2" key="1">
    <citation type="journal article" date="2019" name="Biochem. Eng. J.">
        <title>Metabolic engineering of the marine bacteria Neptunomonas concharum for the production of acetoin and meso-2,3-butanediol from acetate.</title>
        <authorList>
            <person name="Li W."/>
            <person name="Pu N."/>
            <person name="Liu C.-X."/>
            <person name="Yuan Q.-P."/>
            <person name="Li Z.-J."/>
        </authorList>
    </citation>
    <scope>NUCLEOTIDE SEQUENCE [LARGE SCALE GENOMIC DNA]</scope>
    <source>
        <strain evidence="1 2">JCM17730</strain>
    </source>
</reference>
<dbReference type="Proteomes" id="UP000324760">
    <property type="component" value="Chromosome"/>
</dbReference>
<protein>
    <submittedName>
        <fullName evidence="1">Uncharacterized protein</fullName>
    </submittedName>
</protein>
<proteinExistence type="predicted"/>
<dbReference type="RefSeq" id="WP_138986790.1">
    <property type="nucleotide sequence ID" value="NZ_CP043869.1"/>
</dbReference>
<evidence type="ECO:0000313" key="1">
    <source>
        <dbReference type="EMBL" id="QEQ97571.1"/>
    </source>
</evidence>
<name>A0A5P1RE69_9GAMM</name>
<dbReference type="OrthoDB" id="6120633at2"/>
<gene>
    <name evidence="1" type="ORF">F0U83_13065</name>
</gene>
<dbReference type="EMBL" id="CP043869">
    <property type="protein sequence ID" value="QEQ97571.1"/>
    <property type="molecule type" value="Genomic_DNA"/>
</dbReference>
<sequence>MESHIVYAFPTGQHANRFLNTLKVWDVTDVKVKLFQGADKVKVSYIISEGGFDTTVSQLDQLAESFGGWEYS</sequence>
<organism evidence="1 2">
    <name type="scientific">Neptunomonas concharum</name>
    <dbReference type="NCBI Taxonomy" id="1031538"/>
    <lineage>
        <taxon>Bacteria</taxon>
        <taxon>Pseudomonadati</taxon>
        <taxon>Pseudomonadota</taxon>
        <taxon>Gammaproteobacteria</taxon>
        <taxon>Oceanospirillales</taxon>
        <taxon>Oceanospirillaceae</taxon>
        <taxon>Neptunomonas</taxon>
    </lineage>
</organism>
<keyword evidence="2" id="KW-1185">Reference proteome</keyword>